<feature type="region of interest" description="Disordered" evidence="12">
    <location>
        <begin position="721"/>
        <end position="741"/>
    </location>
</feature>
<feature type="compositionally biased region" description="Basic and acidic residues" evidence="12">
    <location>
        <begin position="209"/>
        <end position="220"/>
    </location>
</feature>
<dbReference type="SMART" id="SM00355">
    <property type="entry name" value="ZnF_C2H2"/>
    <property type="match status" value="12"/>
</dbReference>
<feature type="domain" description="C2H2-type" evidence="13">
    <location>
        <begin position="503"/>
        <end position="530"/>
    </location>
</feature>
<feature type="compositionally biased region" description="Basic and acidic residues" evidence="12">
    <location>
        <begin position="351"/>
        <end position="360"/>
    </location>
</feature>
<reference evidence="14 15" key="1">
    <citation type="submission" date="2019-01" db="EMBL/GenBank/DDBJ databases">
        <title>A chromosome-scale genome assembly of the yellow perch, Perca flavescens.</title>
        <authorList>
            <person name="Feron R."/>
            <person name="Morvezen R."/>
            <person name="Bestin A."/>
            <person name="Haffray P."/>
            <person name="Klopp C."/>
            <person name="Zahm M."/>
            <person name="Cabau C."/>
            <person name="Roques C."/>
            <person name="Donnadieu C."/>
            <person name="Bouchez O."/>
            <person name="Christie M."/>
            <person name="Larson W."/>
            <person name="Guiguen Y."/>
        </authorList>
    </citation>
    <scope>NUCLEOTIDE SEQUENCE [LARGE SCALE GENOMIC DNA]</scope>
    <source>
        <strain evidence="14">YP-PL-M2</strain>
        <tissue evidence="14">Blood</tissue>
    </source>
</reference>
<evidence type="ECO:0000256" key="7">
    <source>
        <dbReference type="ARBA" id="ARBA00023015"/>
    </source>
</evidence>
<organism evidence="14 15">
    <name type="scientific">Perca flavescens</name>
    <name type="common">American yellow perch</name>
    <name type="synonym">Morone flavescens</name>
    <dbReference type="NCBI Taxonomy" id="8167"/>
    <lineage>
        <taxon>Eukaryota</taxon>
        <taxon>Metazoa</taxon>
        <taxon>Chordata</taxon>
        <taxon>Craniata</taxon>
        <taxon>Vertebrata</taxon>
        <taxon>Euteleostomi</taxon>
        <taxon>Actinopterygii</taxon>
        <taxon>Neopterygii</taxon>
        <taxon>Teleostei</taxon>
        <taxon>Neoteleostei</taxon>
        <taxon>Acanthomorphata</taxon>
        <taxon>Eupercaria</taxon>
        <taxon>Perciformes</taxon>
        <taxon>Percoidei</taxon>
        <taxon>Percidae</taxon>
        <taxon>Percinae</taxon>
        <taxon>Perca</taxon>
    </lineage>
</organism>
<feature type="region of interest" description="Disordered" evidence="12">
    <location>
        <begin position="1"/>
        <end position="78"/>
    </location>
</feature>
<feature type="domain" description="C2H2-type" evidence="13">
    <location>
        <begin position="645"/>
        <end position="672"/>
    </location>
</feature>
<evidence type="ECO:0000256" key="12">
    <source>
        <dbReference type="SAM" id="MobiDB-lite"/>
    </source>
</evidence>
<dbReference type="FunFam" id="3.30.160.60:FF:001498">
    <property type="entry name" value="Zinc finger protein 404"/>
    <property type="match status" value="1"/>
</dbReference>
<feature type="compositionally biased region" description="Acidic residues" evidence="12">
    <location>
        <begin position="1"/>
        <end position="22"/>
    </location>
</feature>
<evidence type="ECO:0000256" key="11">
    <source>
        <dbReference type="PROSITE-ProRule" id="PRU00042"/>
    </source>
</evidence>
<feature type="domain" description="C2H2-type" evidence="13">
    <location>
        <begin position="390"/>
        <end position="417"/>
    </location>
</feature>
<evidence type="ECO:0000256" key="8">
    <source>
        <dbReference type="ARBA" id="ARBA00023125"/>
    </source>
</evidence>
<keyword evidence="5 11" id="KW-0863">Zinc-finger</keyword>
<dbReference type="Pfam" id="PF00096">
    <property type="entry name" value="zf-C2H2"/>
    <property type="match status" value="8"/>
</dbReference>
<feature type="domain" description="C2H2-type" evidence="13">
    <location>
        <begin position="673"/>
        <end position="700"/>
    </location>
</feature>
<keyword evidence="3" id="KW-0479">Metal-binding</keyword>
<gene>
    <name evidence="14" type="ORF">EPR50_G00193350</name>
</gene>
<dbReference type="FunFam" id="3.30.160.60:FF:000065">
    <property type="entry name" value="B-cell CLL/lymphoma 6, member B"/>
    <property type="match status" value="1"/>
</dbReference>
<dbReference type="STRING" id="8167.A0A484C641"/>
<evidence type="ECO:0000256" key="6">
    <source>
        <dbReference type="ARBA" id="ARBA00022833"/>
    </source>
</evidence>
<feature type="domain" description="C2H2-type" evidence="13">
    <location>
        <begin position="617"/>
        <end position="644"/>
    </location>
</feature>
<feature type="domain" description="C2H2-type" evidence="13">
    <location>
        <begin position="588"/>
        <end position="616"/>
    </location>
</feature>
<dbReference type="FunFam" id="3.30.160.60:FF:002343">
    <property type="entry name" value="Zinc finger protein 33A"/>
    <property type="match status" value="1"/>
</dbReference>
<dbReference type="Proteomes" id="UP000295070">
    <property type="component" value="Chromosome 19"/>
</dbReference>
<feature type="compositionally biased region" description="Acidic residues" evidence="12">
    <location>
        <begin position="336"/>
        <end position="350"/>
    </location>
</feature>
<dbReference type="GO" id="GO:0000981">
    <property type="term" value="F:DNA-binding transcription factor activity, RNA polymerase II-specific"/>
    <property type="evidence" value="ECO:0007669"/>
    <property type="project" value="TreeGrafter"/>
</dbReference>
<feature type="domain" description="C2H2-type" evidence="13">
    <location>
        <begin position="701"/>
        <end position="728"/>
    </location>
</feature>
<dbReference type="InterPro" id="IPR050752">
    <property type="entry name" value="C2H2-ZF_domain"/>
</dbReference>
<evidence type="ECO:0000256" key="2">
    <source>
        <dbReference type="ARBA" id="ARBA00006991"/>
    </source>
</evidence>
<feature type="domain" description="C2H2-type" evidence="13">
    <location>
        <begin position="559"/>
        <end position="586"/>
    </location>
</feature>
<evidence type="ECO:0000256" key="10">
    <source>
        <dbReference type="ARBA" id="ARBA00023242"/>
    </source>
</evidence>
<dbReference type="FunFam" id="3.30.160.60:FF:001443">
    <property type="entry name" value="Zinc finger protein 668"/>
    <property type="match status" value="1"/>
</dbReference>
<dbReference type="FunFam" id="3.30.160.60:FF:000446">
    <property type="entry name" value="Zinc finger protein"/>
    <property type="match status" value="1"/>
</dbReference>
<evidence type="ECO:0000259" key="13">
    <source>
        <dbReference type="PROSITE" id="PS50157"/>
    </source>
</evidence>
<feature type="region of interest" description="Disordered" evidence="12">
    <location>
        <begin position="328"/>
        <end position="376"/>
    </location>
</feature>
<keyword evidence="9" id="KW-0804">Transcription</keyword>
<evidence type="ECO:0000256" key="9">
    <source>
        <dbReference type="ARBA" id="ARBA00023163"/>
    </source>
</evidence>
<dbReference type="InterPro" id="IPR013087">
    <property type="entry name" value="Znf_C2H2_type"/>
</dbReference>
<dbReference type="PANTHER" id="PTHR24384">
    <property type="entry name" value="FINGER PUTATIVE TRANSCRIPTION FACTOR FAMILY-RELATED"/>
    <property type="match status" value="1"/>
</dbReference>
<evidence type="ECO:0000313" key="14">
    <source>
        <dbReference type="EMBL" id="TDG99439.1"/>
    </source>
</evidence>
<evidence type="ECO:0000256" key="1">
    <source>
        <dbReference type="ARBA" id="ARBA00004123"/>
    </source>
</evidence>
<dbReference type="PROSITE" id="PS00028">
    <property type="entry name" value="ZINC_FINGER_C2H2_1"/>
    <property type="match status" value="11"/>
</dbReference>
<dbReference type="Gene3D" id="3.30.160.60">
    <property type="entry name" value="Classic Zinc Finger"/>
    <property type="match status" value="10"/>
</dbReference>
<keyword evidence="7" id="KW-0805">Transcription regulation</keyword>
<keyword evidence="15" id="KW-1185">Reference proteome</keyword>
<evidence type="ECO:0000313" key="15">
    <source>
        <dbReference type="Proteomes" id="UP000295070"/>
    </source>
</evidence>
<dbReference type="GO" id="GO:0000978">
    <property type="term" value="F:RNA polymerase II cis-regulatory region sequence-specific DNA binding"/>
    <property type="evidence" value="ECO:0007669"/>
    <property type="project" value="TreeGrafter"/>
</dbReference>
<comment type="caution">
    <text evidence="14">The sequence shown here is derived from an EMBL/GenBank/DDBJ whole genome shotgun (WGS) entry which is preliminary data.</text>
</comment>
<evidence type="ECO:0000256" key="5">
    <source>
        <dbReference type="ARBA" id="ARBA00022771"/>
    </source>
</evidence>
<keyword evidence="10" id="KW-0539">Nucleus</keyword>
<dbReference type="PROSITE" id="PS50157">
    <property type="entry name" value="ZINC_FINGER_C2H2_2"/>
    <property type="match status" value="12"/>
</dbReference>
<dbReference type="AlphaFoldDB" id="A0A484C641"/>
<feature type="region of interest" description="Disordered" evidence="12">
    <location>
        <begin position="174"/>
        <end position="220"/>
    </location>
</feature>
<dbReference type="GO" id="GO:0008270">
    <property type="term" value="F:zinc ion binding"/>
    <property type="evidence" value="ECO:0007669"/>
    <property type="project" value="UniProtKB-KW"/>
</dbReference>
<dbReference type="FunFam" id="3.30.160.60:FF:000624">
    <property type="entry name" value="zinc finger protein 697"/>
    <property type="match status" value="1"/>
</dbReference>
<comment type="similarity">
    <text evidence="2">Belongs to the krueppel C2H2-type zinc-finger protein family.</text>
</comment>
<feature type="domain" description="C2H2-type" evidence="13">
    <location>
        <begin position="447"/>
        <end position="474"/>
    </location>
</feature>
<dbReference type="InterPro" id="IPR036236">
    <property type="entry name" value="Znf_C2H2_sf"/>
</dbReference>
<feature type="domain" description="C2H2-type" evidence="13">
    <location>
        <begin position="421"/>
        <end position="447"/>
    </location>
</feature>
<dbReference type="EMBL" id="SCKG01000019">
    <property type="protein sequence ID" value="TDG99439.1"/>
    <property type="molecule type" value="Genomic_DNA"/>
</dbReference>
<keyword evidence="6" id="KW-0862">Zinc</keyword>
<sequence>EEDEGDFLWYGDEDEDDDDGDEEQRLSSRPAASSRRKRGDLKDPDFQITPRFSSPRPSPGGGERRRPGRPRNQDSQNHLDLRVCFLKDSHSDVLSNRVFKKNPVQDLRCPRGLQEEDFLSLLRSTFPQLAAHEPFDVFTTDWSRRLTPLSVAPLTPEEICSRPRNSALYIRLKTGVEDPPQRPEGSPSGSATTSAEDTEACARLSSPRVESERRGRGRPSLREKPPLLLFKVCVLEDSQTDKLSNKVFLKSRARDLPCPRGLTEEDFLSLLRSSFPQLAGDDKTFTIFKSDRSWRLQRLKVKKMTPENVIRITKFLYIRLKQDLETEEADSRLDSGGDEALDGDDDDDDWKPDGEAEPRTSKPAPLPAPRKKCRAGRPCGVEGKLIERKTACKVCGVWYRLTGSLIKHAWSHAEDSPSPPHVCGVCGENFDSPGALKGHLKTYQKTHECSYCSKAFFTLTGLQYHVTRHTGDRPFKCDACGKTFPRLSSLSIHRWVHVDDKPHKCELCTRAFGLKAQLRAHVRSHARQDKYQCNVCGKFLTDLRSLSRHKTVHSGERRHGCEVCGKRFKLANALKSHQLTHTERERPFLCHICCNTFTTNCTLNAHFRRMHCSERPFPCAVCGKGFISNGERKAHMRTHTGEAPYGCSECGRFFKRKSHLNNHVRSHLGIKRYTCAVCGKACSRQEHLTVHMRTHNGERPYQCALCDKAFTQSHCLKTHMKSHRGGDGDEGDEPFLNASAP</sequence>
<comment type="subcellular location">
    <subcellularLocation>
        <location evidence="1">Nucleus</location>
    </subcellularLocation>
</comment>
<feature type="domain" description="C2H2-type" evidence="13">
    <location>
        <begin position="475"/>
        <end position="502"/>
    </location>
</feature>
<keyword evidence="4" id="KW-0677">Repeat</keyword>
<dbReference type="FunFam" id="3.30.160.60:FF:000145">
    <property type="entry name" value="Zinc finger protein 574"/>
    <property type="match status" value="1"/>
</dbReference>
<evidence type="ECO:0000256" key="3">
    <source>
        <dbReference type="ARBA" id="ARBA00022723"/>
    </source>
</evidence>
<protein>
    <recommendedName>
        <fullName evidence="13">C2H2-type domain-containing protein</fullName>
    </recommendedName>
</protein>
<dbReference type="GO" id="GO:0005634">
    <property type="term" value="C:nucleus"/>
    <property type="evidence" value="ECO:0007669"/>
    <property type="project" value="UniProtKB-SubCell"/>
</dbReference>
<dbReference type="PANTHER" id="PTHR24384:SF189">
    <property type="entry name" value="C2H2-TYPE DOMAIN-CONTAINING PROTEIN-RELATED"/>
    <property type="match status" value="1"/>
</dbReference>
<name>A0A484C641_PERFV</name>
<evidence type="ECO:0000256" key="4">
    <source>
        <dbReference type="ARBA" id="ARBA00022737"/>
    </source>
</evidence>
<feature type="non-terminal residue" evidence="14">
    <location>
        <position position="1"/>
    </location>
</feature>
<feature type="domain" description="C2H2-type" evidence="13">
    <location>
        <begin position="531"/>
        <end position="558"/>
    </location>
</feature>
<keyword evidence="8" id="KW-0238">DNA-binding</keyword>
<proteinExistence type="inferred from homology"/>
<dbReference type="SUPFAM" id="SSF57667">
    <property type="entry name" value="beta-beta-alpha zinc fingers"/>
    <property type="match status" value="7"/>
</dbReference>
<accession>A0A484C641</accession>
<dbReference type="Pfam" id="PF13912">
    <property type="entry name" value="zf-C2H2_6"/>
    <property type="match status" value="2"/>
</dbReference>